<comment type="subcellular location">
    <subcellularLocation>
        <location evidence="1">Cytoplasm</location>
        <location evidence="1">Nucleoid</location>
    </subcellularLocation>
</comment>
<keyword evidence="3" id="KW-0233">DNA recombination</keyword>
<dbReference type="PANTHER" id="PTHR38103:SF1">
    <property type="entry name" value="RECOMBINATION-ASSOCIATED PROTEIN RDGC"/>
    <property type="match status" value="1"/>
</dbReference>
<name>A0A5B8RET8_9ZZZZ</name>
<dbReference type="Pfam" id="PF04381">
    <property type="entry name" value="RdgC"/>
    <property type="match status" value="1"/>
</dbReference>
<evidence type="ECO:0000256" key="3">
    <source>
        <dbReference type="ARBA" id="ARBA00023172"/>
    </source>
</evidence>
<organism evidence="4">
    <name type="scientific">uncultured organism</name>
    <dbReference type="NCBI Taxonomy" id="155900"/>
    <lineage>
        <taxon>unclassified sequences</taxon>
        <taxon>environmental samples</taxon>
    </lineage>
</organism>
<dbReference type="GO" id="GO:0003690">
    <property type="term" value="F:double-stranded DNA binding"/>
    <property type="evidence" value="ECO:0007669"/>
    <property type="project" value="TreeGrafter"/>
</dbReference>
<dbReference type="EMBL" id="MN079121">
    <property type="protein sequence ID" value="QEA06024.1"/>
    <property type="molecule type" value="Genomic_DNA"/>
</dbReference>
<dbReference type="PANTHER" id="PTHR38103">
    <property type="entry name" value="RECOMBINATION-ASSOCIATED PROTEIN RDGC"/>
    <property type="match status" value="1"/>
</dbReference>
<gene>
    <name evidence="4" type="primary">rdgC</name>
    <name evidence="4" type="ORF">KBTEX_02353</name>
</gene>
<protein>
    <submittedName>
        <fullName evidence="4">Recombination-associated protein RdgC</fullName>
    </submittedName>
</protein>
<dbReference type="GO" id="GO:0009295">
    <property type="term" value="C:nucleoid"/>
    <property type="evidence" value="ECO:0007669"/>
    <property type="project" value="UniProtKB-SubCell"/>
</dbReference>
<dbReference type="GO" id="GO:0006310">
    <property type="term" value="P:DNA recombination"/>
    <property type="evidence" value="ECO:0007669"/>
    <property type="project" value="UniProtKB-KW"/>
</dbReference>
<evidence type="ECO:0000313" key="4">
    <source>
        <dbReference type="EMBL" id="QEA06024.1"/>
    </source>
</evidence>
<dbReference type="NCBIfam" id="NF001464">
    <property type="entry name" value="PRK00321.1-5"/>
    <property type="match status" value="1"/>
</dbReference>
<accession>A0A5B8RET8</accession>
<reference evidence="4" key="1">
    <citation type="submission" date="2019-06" db="EMBL/GenBank/DDBJ databases">
        <authorList>
            <person name="Murdoch R.W."/>
            <person name="Fathepure B."/>
        </authorList>
    </citation>
    <scope>NUCLEOTIDE SEQUENCE</scope>
</reference>
<evidence type="ECO:0000256" key="2">
    <source>
        <dbReference type="ARBA" id="ARBA00022490"/>
    </source>
</evidence>
<sequence>MWFRNLCVYRLNDTFEHSAEELAARLADFAFQPVASTEALSRGWVPPGPDGEGLVYATGSQYLVCLQEESRLLPASVIREALDERVAEREAAEYRKLGRKEKNRLKEEITLELLPRAFTRAKRLYAWIDTRNGTLVVDTATWRQAEEVTELLRAALGSLPIQPLTAASNPQPLMTEWLSRQSEPSDVELGDEAVFEDPQNEGAEVRCKRLDLHASEITAHITAGKLVRRLALTWDERMSFVLDADLSVKRLKFLDVVQEGHEDFTPESAAERFDADFAIMTLELGRLLPRLTGMFGGEPATG</sequence>
<dbReference type="NCBIfam" id="NF001462">
    <property type="entry name" value="PRK00321.1-3"/>
    <property type="match status" value="1"/>
</dbReference>
<keyword evidence="2" id="KW-0963">Cytoplasm</keyword>
<dbReference type="HAMAP" id="MF_00194">
    <property type="entry name" value="RdgC"/>
    <property type="match status" value="1"/>
</dbReference>
<proteinExistence type="inferred from homology"/>
<dbReference type="InterPro" id="IPR007476">
    <property type="entry name" value="RdgC"/>
</dbReference>
<dbReference type="AlphaFoldDB" id="A0A5B8RET8"/>
<dbReference type="GO" id="GO:0000018">
    <property type="term" value="P:regulation of DNA recombination"/>
    <property type="evidence" value="ECO:0007669"/>
    <property type="project" value="TreeGrafter"/>
</dbReference>
<evidence type="ECO:0000256" key="1">
    <source>
        <dbReference type="ARBA" id="ARBA00004453"/>
    </source>
</evidence>